<evidence type="ECO:0000256" key="5">
    <source>
        <dbReference type="ARBA" id="ARBA00022705"/>
    </source>
</evidence>
<dbReference type="InterPro" id="IPR027417">
    <property type="entry name" value="P-loop_NTPase"/>
</dbReference>
<evidence type="ECO:0000256" key="10">
    <source>
        <dbReference type="ARBA" id="ARBA00023125"/>
    </source>
</evidence>
<dbReference type="InterPro" id="IPR046832">
    <property type="entry name" value="PPV_E1_DBD"/>
</dbReference>
<dbReference type="InterPro" id="IPR014015">
    <property type="entry name" value="Helicase_SF3_DNA-vir"/>
</dbReference>
<dbReference type="SUPFAM" id="SSF52540">
    <property type="entry name" value="P-loop containing nucleoside triphosphate hydrolases"/>
    <property type="match status" value="1"/>
</dbReference>
<reference evidence="19 20" key="1">
    <citation type="journal article" date="2012" name="J. Virol.">
        <title>Entire genomic sequence of novel canine papillomavirus type 13.</title>
        <authorList>
            <person name="Lange C.E."/>
            <person name="Ackermann M."/>
            <person name="Favrot C."/>
            <person name="Tobler K."/>
        </authorList>
    </citation>
    <scope>NUCLEOTIDE SEQUENCE [LARGE SCALE GENOMIC DNA]</scope>
    <source>
        <strain evidence="19">Zurich/2011</strain>
    </source>
</reference>
<organism evidence="19 20">
    <name type="scientific">Canis familiaris papillomavirus 13</name>
    <dbReference type="NCBI Taxonomy" id="1226723"/>
    <lineage>
        <taxon>Viruses</taxon>
        <taxon>Monodnaviria</taxon>
        <taxon>Shotokuvirae</taxon>
        <taxon>Cossaviricota</taxon>
        <taxon>Papovaviricetes</taxon>
        <taxon>Zurhausenvirales</taxon>
        <taxon>Papillomaviridae</taxon>
        <taxon>Firstpapillomavirinae</taxon>
        <taxon>Taupapillomavirus</taxon>
        <taxon>Taupapillomavirus 2</taxon>
    </lineage>
</organism>
<keyword evidence="11 15" id="KW-0413">Isomerase</keyword>
<dbReference type="GO" id="GO:0043138">
    <property type="term" value="F:3'-5' DNA helicase activity"/>
    <property type="evidence" value="ECO:0007669"/>
    <property type="project" value="UniProtKB-UniRule"/>
</dbReference>
<sequence>MADTDGGNNSEPDGGWYVVREAECEESDDEEDLEKLFDDSTDGDLSDLIDDGEVVEADCCHAELLNAQLAEDDRCRLSVLKRKYTTPSPKAPDVQDLSPSLQAVSISPRKKHSKRRLFDDSGIDSSHETSGVVASPAQVPETQNGCSQGDARGILNGSEQESSVMLQFKSEFGVSYKELCRVYKSNKTCCNDWVIVIFGSKEEILEASKSLLKNHADFFQMQCRESCLGWFCLLLIQFKFAKNRDTIRKTLSQLFCVPGNYIYAEPPKVRSVAVALYFYKSVSNRETFKHGDYPEWIDSQLQLSHQVGSETFELATMIQWAYDHGFQDEATIAYMYAKEADHDPNAAAWLKHNGQAKFVKDAAHMVRLYRRQEMRDMSMSQWLGHRARNEKQDGDWRDIAKFLKYQGVQFLDFLCILRQLLAGTPKKSCLMIHGPPDTGKSTFAYSLVTFCGGGVVSFVNSRSHFWLSPLVDCKIGLIDDVTHACLQYMDQYMRSSFDGNPVSLDCKHKIPVQTKMPPMLMTSNLDIFDNPLYFYLKSRIRGMYFPRPFPVNADGSPLFSLTPGSWKSFFDKLHVQLGLDPEDFQDGEPTHTLRCCARSAVPAL</sequence>
<evidence type="ECO:0000313" key="20">
    <source>
        <dbReference type="Proteomes" id="UP000119242"/>
    </source>
</evidence>
<keyword evidence="20" id="KW-1185">Reference proteome</keyword>
<evidence type="ECO:0000256" key="11">
    <source>
        <dbReference type="ARBA" id="ARBA00023235"/>
    </source>
</evidence>
<dbReference type="GO" id="GO:0042025">
    <property type="term" value="C:host cell nucleus"/>
    <property type="evidence" value="ECO:0007669"/>
    <property type="project" value="UniProtKB-SubCell"/>
</dbReference>
<keyword evidence="7 15" id="KW-0378">Hydrolase</keyword>
<keyword evidence="15" id="KW-1017">Isopeptide bond</keyword>
<dbReference type="Pfam" id="PF20450">
    <property type="entry name" value="PPV_E1_DBD"/>
    <property type="match status" value="1"/>
</dbReference>
<feature type="domain" description="SF3 helicase" evidence="18">
    <location>
        <begin position="408"/>
        <end position="558"/>
    </location>
</feature>
<dbReference type="GO" id="GO:0005524">
    <property type="term" value="F:ATP binding"/>
    <property type="evidence" value="ECO:0007669"/>
    <property type="project" value="UniProtKB-UniRule"/>
</dbReference>
<evidence type="ECO:0000256" key="1">
    <source>
        <dbReference type="ARBA" id="ARBA00004147"/>
    </source>
</evidence>
<dbReference type="Pfam" id="PF00519">
    <property type="entry name" value="PPV_E1_C"/>
    <property type="match status" value="1"/>
</dbReference>
<keyword evidence="10 15" id="KW-0238">DNA-binding</keyword>
<keyword evidence="9 15" id="KW-0067">ATP-binding</keyword>
<comment type="similarity">
    <text evidence="15 16">Belongs to the papillomaviridae E1 protein family.</text>
</comment>
<dbReference type="InterPro" id="IPR014000">
    <property type="entry name" value="PPV_DNA_helicase_E1_N"/>
</dbReference>
<comment type="function">
    <text evidence="16">ATP-dependent DNA helicase required for initiation of viral DNA replication. It forms a complex with the viral E2 protein. The E1-E2 complex binds to the replication origin which contains binding sites for both proteins.</text>
</comment>
<evidence type="ECO:0000256" key="2">
    <source>
        <dbReference type="ARBA" id="ARBA00022518"/>
    </source>
</evidence>
<evidence type="ECO:0000256" key="14">
    <source>
        <dbReference type="ARBA" id="ARBA00093297"/>
    </source>
</evidence>
<dbReference type="Proteomes" id="UP000119242">
    <property type="component" value="Segment"/>
</dbReference>
<comment type="function">
    <text evidence="14 15">ATP-dependent DNA 3'-5' helicase required for initiation of viral DNA replication. It forms a complex with the viral E2 protein. The E1-E2 complex binds to the replication origin which contains binding sites for both proteins. During the initial step, a dimer of E1 interacts with a dimer of protein E2 leading to a complex that binds the viral origin of replication with high specificity. Then, a second dimer of E1 displaces the E2 dimer in an ATP-dependent manner to form the E1 tetramer. Following this, two E1 monomers are added to each half of the site, which results in the formation of two E1 trimers on the viral ori. Subsequently, two hexamers will be created. The double hexamer acts as a bi-directional helicase machinery and unwinds the viral DNA and then recruits the host DNA polymerase to start replication.</text>
</comment>
<comment type="PTM">
    <text evidence="15">Sumoylated.</text>
</comment>
<evidence type="ECO:0000256" key="12">
    <source>
        <dbReference type="ARBA" id="ARBA00034617"/>
    </source>
</evidence>
<feature type="cross-link" description="Glycyl lysine isopeptide (Lys-Gly) (interchain with G-Cter in SUMO)" evidence="15">
    <location>
        <position position="515"/>
    </location>
</feature>
<evidence type="ECO:0000256" key="4">
    <source>
        <dbReference type="ARBA" id="ARBA00022562"/>
    </source>
</evidence>
<dbReference type="EMBL" id="JX141478">
    <property type="protein sequence ID" value="AFQ52494.1"/>
    <property type="molecule type" value="Genomic_DNA"/>
</dbReference>
<dbReference type="OrthoDB" id="4795at10239"/>
<keyword evidence="15" id="KW-0832">Ubl conjugation</keyword>
<comment type="PTM">
    <text evidence="15">Phosphorylated.</text>
</comment>
<comment type="subunit">
    <text evidence="15">Can form hexamers. Interacts with E2 protein; this interaction increases E1 DNA binding specificity. Interacts with host DNA polymerase subunit POLA2. Interacts with host single stranded DNA-binding protein RPA1. Interacts with host TOP1; this interaction stimulates the enzymatic activity of TOP1.</text>
</comment>
<keyword evidence="3 15" id="KW-0597">Phosphoprotein</keyword>
<comment type="catalytic activity">
    <reaction evidence="12 15">
        <text>Couples ATP hydrolysis with the unwinding of duplex DNA by translocating in the 3'-5' direction.</text>
        <dbReference type="EC" id="5.6.2.4"/>
    </reaction>
</comment>
<keyword evidence="8 15" id="KW-0347">Helicase</keyword>
<evidence type="ECO:0000256" key="13">
    <source>
        <dbReference type="ARBA" id="ARBA00048988"/>
    </source>
</evidence>
<evidence type="ECO:0000256" key="3">
    <source>
        <dbReference type="ARBA" id="ARBA00022553"/>
    </source>
</evidence>
<keyword evidence="4 15" id="KW-1048">Host nucleus</keyword>
<feature type="region of interest" description="DNA-binding region" evidence="15">
    <location>
        <begin position="143"/>
        <end position="309"/>
    </location>
</feature>
<comment type="caution">
    <text evidence="15">Lacks conserved residue(s) required for the propagation of feature annotation.</text>
</comment>
<feature type="binding site" evidence="15">
    <location>
        <begin position="434"/>
        <end position="441"/>
    </location>
    <ligand>
        <name>ATP</name>
        <dbReference type="ChEBI" id="CHEBI:30616"/>
    </ligand>
</feature>
<evidence type="ECO:0000256" key="6">
    <source>
        <dbReference type="ARBA" id="ARBA00022741"/>
    </source>
</evidence>
<keyword evidence="6 15" id="KW-0547">Nucleotide-binding</keyword>
<dbReference type="InterPro" id="IPR037102">
    <property type="entry name" value="Znf_lg_T-Ag_D1_dom_sf"/>
</dbReference>
<keyword evidence="2 15" id="KW-0244">Early protein</keyword>
<feature type="modified residue" description="Phosphoserine; by host" evidence="15">
    <location>
        <position position="98"/>
    </location>
</feature>
<dbReference type="SUPFAM" id="SSF55464">
    <property type="entry name" value="Origin of replication-binding domain, RBD-like"/>
    <property type="match status" value="1"/>
</dbReference>
<gene>
    <name evidence="15" type="primary">E1</name>
</gene>
<name>J7JEQ8_9PAPI</name>
<feature type="short sequence motif" description="Nuclear localization signal" evidence="15">
    <location>
        <begin position="81"/>
        <end position="83"/>
    </location>
</feature>
<dbReference type="PROSITE" id="PS51206">
    <property type="entry name" value="SF3_HELICASE_1"/>
    <property type="match status" value="1"/>
</dbReference>
<accession>J7JEQ8</accession>
<dbReference type="HAMAP" id="MF_04000">
    <property type="entry name" value="PPV_E1"/>
    <property type="match status" value="1"/>
</dbReference>
<dbReference type="Pfam" id="PF00524">
    <property type="entry name" value="PPV_E1_N"/>
    <property type="match status" value="1"/>
</dbReference>
<protein>
    <recommendedName>
        <fullName evidence="15 16">Replication protein E1</fullName>
        <ecNumber evidence="15 16">5.6.2.4</ecNumber>
    </recommendedName>
    <alternativeName>
        <fullName evidence="15">ATP-dependent helicase E1</fullName>
    </alternativeName>
    <alternativeName>
        <fullName evidence="15">DNA 3'-5' helicase E1</fullName>
    </alternativeName>
</protein>
<feature type="region of interest" description="Disordered" evidence="17">
    <location>
        <begin position="86"/>
        <end position="152"/>
    </location>
</feature>
<proteinExistence type="inferred from homology"/>
<dbReference type="Gene3D" id="3.40.1310.10">
    <property type="match status" value="1"/>
</dbReference>
<dbReference type="PIRSF" id="PIRSF003383">
    <property type="entry name" value="Rep_E1_papillomaV"/>
    <property type="match status" value="1"/>
</dbReference>
<dbReference type="InterPro" id="IPR046935">
    <property type="entry name" value="PPV_E1_DBD_sf"/>
</dbReference>
<evidence type="ECO:0000256" key="16">
    <source>
        <dbReference type="PIRNR" id="PIRNR003383"/>
    </source>
</evidence>
<comment type="catalytic activity">
    <reaction evidence="13 15 16">
        <text>ATP + H2O = ADP + phosphate + H(+)</text>
        <dbReference type="Rhea" id="RHEA:13065"/>
        <dbReference type="ChEBI" id="CHEBI:15377"/>
        <dbReference type="ChEBI" id="CHEBI:15378"/>
        <dbReference type="ChEBI" id="CHEBI:30616"/>
        <dbReference type="ChEBI" id="CHEBI:43474"/>
        <dbReference type="ChEBI" id="CHEBI:456216"/>
        <dbReference type="EC" id="5.6.2.4"/>
    </reaction>
</comment>
<keyword evidence="5 15" id="KW-0235">DNA replication</keyword>
<dbReference type="Gene3D" id="1.10.10.510">
    <property type="entry name" value="Zinc finger, large T-antigen D1 domain"/>
    <property type="match status" value="1"/>
</dbReference>
<feature type="short sequence motif" description="Nuclear export signal" evidence="15">
    <location>
        <begin position="97"/>
        <end position="106"/>
    </location>
</feature>
<evidence type="ECO:0000256" key="17">
    <source>
        <dbReference type="SAM" id="MobiDB-lite"/>
    </source>
</evidence>
<feature type="modified residue" description="Phosphoserine; by host" evidence="15">
    <location>
        <position position="88"/>
    </location>
</feature>
<evidence type="ECO:0000256" key="8">
    <source>
        <dbReference type="ARBA" id="ARBA00022806"/>
    </source>
</evidence>
<evidence type="ECO:0000256" key="15">
    <source>
        <dbReference type="HAMAP-Rule" id="MF_04000"/>
    </source>
</evidence>
<dbReference type="GO" id="GO:0003677">
    <property type="term" value="F:DNA binding"/>
    <property type="evidence" value="ECO:0007669"/>
    <property type="project" value="UniProtKB-UniRule"/>
</dbReference>
<evidence type="ECO:0000256" key="9">
    <source>
        <dbReference type="ARBA" id="ARBA00022840"/>
    </source>
</evidence>
<dbReference type="InterPro" id="IPR016393">
    <property type="entry name" value="Rep_E1_papillomaV"/>
</dbReference>
<dbReference type="KEGG" id="vg:18937739"/>
<dbReference type="Gene3D" id="3.40.50.300">
    <property type="entry name" value="P-loop containing nucleotide triphosphate hydrolases"/>
    <property type="match status" value="1"/>
</dbReference>
<evidence type="ECO:0000259" key="18">
    <source>
        <dbReference type="PROSITE" id="PS51206"/>
    </source>
</evidence>
<dbReference type="EC" id="5.6.2.4" evidence="15 16"/>
<dbReference type="InterPro" id="IPR001177">
    <property type="entry name" value="PPV_DNA_helicase_E1_C"/>
</dbReference>
<evidence type="ECO:0000256" key="7">
    <source>
        <dbReference type="ARBA" id="ARBA00022801"/>
    </source>
</evidence>
<evidence type="ECO:0000313" key="19">
    <source>
        <dbReference type="EMBL" id="AFQ52494.1"/>
    </source>
</evidence>
<comment type="subcellular location">
    <subcellularLocation>
        <location evidence="1 15">Host nucleus</location>
    </subcellularLocation>
</comment>
<dbReference type="GO" id="GO:0016887">
    <property type="term" value="F:ATP hydrolysis activity"/>
    <property type="evidence" value="ECO:0007669"/>
    <property type="project" value="RHEA"/>
</dbReference>
<dbReference type="GO" id="GO:0006260">
    <property type="term" value="P:DNA replication"/>
    <property type="evidence" value="ECO:0007669"/>
    <property type="project" value="UniProtKB-UniRule"/>
</dbReference>
<dbReference type="RefSeq" id="YP_009021236.1">
    <property type="nucleotide sequence ID" value="NC_023852.1"/>
</dbReference>